<evidence type="ECO:0000256" key="1">
    <source>
        <dbReference type="SAM" id="SignalP"/>
    </source>
</evidence>
<sequence>MNWLLIKFAILVILLNPLQNIANDDNFNKNPVQSVTRERAVATLPKENITLYATERDGYLQKFRLEVNGNSRLFPYWMNVSEEAFSPKIYFNDINSNGEKGLIIVLTTGTGTGIIEQNVHVFHKTKSNLGYVYKEILVDNPMAIISKNVKTNLTKSEAIIKIGNKETVINIENLGIKPENLFSDISTGNIIKFDVLNNELTAIIGAQVSPVGGFIGNFHISYIFKDNMYQMKKIEFIANEN</sequence>
<dbReference type="EMBL" id="JAEOAH010000009">
    <property type="protein sequence ID" value="MBK3495089.1"/>
    <property type="molecule type" value="Genomic_DNA"/>
</dbReference>
<evidence type="ECO:0000313" key="2">
    <source>
        <dbReference type="EMBL" id="MBK3495089.1"/>
    </source>
</evidence>
<evidence type="ECO:0000313" key="3">
    <source>
        <dbReference type="Proteomes" id="UP000618943"/>
    </source>
</evidence>
<keyword evidence="1" id="KW-0732">Signal</keyword>
<comment type="caution">
    <text evidence="2">The sequence shown here is derived from an EMBL/GenBank/DDBJ whole genome shotgun (WGS) entry which is preliminary data.</text>
</comment>
<accession>A0ABS1H713</accession>
<protein>
    <submittedName>
        <fullName evidence="2">Uncharacterized protein</fullName>
    </submittedName>
</protein>
<feature type="chain" id="PRO_5046187895" evidence="1">
    <location>
        <begin position="23"/>
        <end position="241"/>
    </location>
</feature>
<feature type="signal peptide" evidence="1">
    <location>
        <begin position="1"/>
        <end position="22"/>
    </location>
</feature>
<gene>
    <name evidence="2" type="ORF">JFL43_09510</name>
</gene>
<dbReference type="Proteomes" id="UP000618943">
    <property type="component" value="Unassembled WGS sequence"/>
</dbReference>
<keyword evidence="3" id="KW-1185">Reference proteome</keyword>
<reference evidence="2 3" key="1">
    <citation type="submission" date="2020-12" db="EMBL/GenBank/DDBJ databases">
        <title>YIM B01967 draft genome.</title>
        <authorList>
            <person name="Yan X."/>
        </authorList>
    </citation>
    <scope>NUCLEOTIDE SEQUENCE [LARGE SCALE GENOMIC DNA]</scope>
    <source>
        <strain evidence="2 3">YIM B01967</strain>
    </source>
</reference>
<name>A0ABS1H713_9BACL</name>
<dbReference type="RefSeq" id="WP_200748863.1">
    <property type="nucleotide sequence ID" value="NZ_JAEOAH010000009.1"/>
</dbReference>
<organism evidence="2 3">
    <name type="scientific">Viridibacillus soli</name>
    <dbReference type="NCBI Taxonomy" id="2798301"/>
    <lineage>
        <taxon>Bacteria</taxon>
        <taxon>Bacillati</taxon>
        <taxon>Bacillota</taxon>
        <taxon>Bacilli</taxon>
        <taxon>Bacillales</taxon>
        <taxon>Caryophanaceae</taxon>
        <taxon>Viridibacillus</taxon>
    </lineage>
</organism>
<proteinExistence type="predicted"/>